<evidence type="ECO:0000313" key="2">
    <source>
        <dbReference type="Proteomes" id="UP000050471"/>
    </source>
</evidence>
<dbReference type="EMBL" id="LKBA01000004">
    <property type="protein sequence ID" value="KPN64227.1"/>
    <property type="molecule type" value="Genomic_DNA"/>
</dbReference>
<proteinExistence type="predicted"/>
<dbReference type="RefSeq" id="WP_055188266.1">
    <property type="nucleotide sequence ID" value="NZ_FPBS01000001.1"/>
</dbReference>
<reference evidence="1 2" key="1">
    <citation type="submission" date="2015-09" db="EMBL/GenBank/DDBJ databases">
        <title>Draft genome sequence of Aliiroseovarius crassostreae CV919-312TSm, the causative agent of Roseovarius Oyster Disease (formerly Juvenile Oyster Disease).</title>
        <authorList>
            <person name="Kessner L."/>
            <person name="Spinard E."/>
            <person name="Nelson D."/>
        </authorList>
    </citation>
    <scope>NUCLEOTIDE SEQUENCE [LARGE SCALE GENOMIC DNA]</scope>
    <source>
        <strain evidence="1 2">CV919-312</strain>
    </source>
</reference>
<evidence type="ECO:0000313" key="1">
    <source>
        <dbReference type="EMBL" id="KPN64227.1"/>
    </source>
</evidence>
<dbReference type="AlphaFoldDB" id="A0A0N8IBW3"/>
<keyword evidence="2" id="KW-1185">Reference proteome</keyword>
<accession>A0A0N8IBW3</accession>
<dbReference type="OrthoDB" id="6713140at2"/>
<gene>
    <name evidence="1" type="ORF">AKJ29_16455</name>
</gene>
<dbReference type="Proteomes" id="UP000050471">
    <property type="component" value="Unassembled WGS sequence"/>
</dbReference>
<comment type="caution">
    <text evidence="1">The sequence shown here is derived from an EMBL/GenBank/DDBJ whole genome shotgun (WGS) entry which is preliminary data.</text>
</comment>
<protein>
    <submittedName>
        <fullName evidence="1">Uncharacterized protein</fullName>
    </submittedName>
</protein>
<dbReference type="STRING" id="154981.AKJ29_16455"/>
<sequence>MIELLTHPNKARATGSRRVVFHADTAWMNSIEAQEHPIFDQIQKAFARRSIPVQRVRLDSPAAAKVLDDPDAAHIMLGDHARFGPRILHLWRTPVWGFWHLDELGAGWQSALRLSEFDASSIDEERATYFFNGVTGYMLRENVSLSVQEERMHGSLQGAKATVFCQASRDDDAQSCYLSSENMIRITAEFDPKALVYVKLDPAIGKDQRRRIMAITQDYQNVRLTDASVHDLVEASDLAVTQNATQGFEALVQKCPVIYCAKSPYWQAALTAKTAGDLREALEFGTLGMFDFPYEKYFYWALVRHGLEPAKEVFVKRFMARFYDKVMWR</sequence>
<organism evidence="1 2">
    <name type="scientific">Aliiroseovarius crassostreae</name>
    <dbReference type="NCBI Taxonomy" id="154981"/>
    <lineage>
        <taxon>Bacteria</taxon>
        <taxon>Pseudomonadati</taxon>
        <taxon>Pseudomonadota</taxon>
        <taxon>Alphaproteobacteria</taxon>
        <taxon>Rhodobacterales</taxon>
        <taxon>Paracoccaceae</taxon>
        <taxon>Aliiroseovarius</taxon>
    </lineage>
</organism>
<name>A0A0N8IBW3_9RHOB</name>